<keyword evidence="1" id="KW-0732">Signal</keyword>
<accession>A0A9X0YVR5</accession>
<proteinExistence type="predicted"/>
<protein>
    <submittedName>
        <fullName evidence="2">Uncharacterized protein</fullName>
    </submittedName>
</protein>
<comment type="caution">
    <text evidence="2">The sequence shown here is derived from an EMBL/GenBank/DDBJ whole genome shotgun (WGS) entry which is preliminary data.</text>
</comment>
<dbReference type="RefSeq" id="WP_149476722.1">
    <property type="nucleotide sequence ID" value="NZ_JAGGMB010000019.1"/>
</dbReference>
<feature type="chain" id="PRO_5040940384" evidence="1">
    <location>
        <begin position="29"/>
        <end position="127"/>
    </location>
</feature>
<feature type="signal peptide" evidence="1">
    <location>
        <begin position="1"/>
        <end position="28"/>
    </location>
</feature>
<sequence>MYKKVLSLTFLTMMFLFASMAVTTPASAAQDFGPYQWSTGDGRWDGKLEVSSNGQNVAAKIDVWTIETPVSIRLCSHNGNCTGFKSVSAGATTVVYFTNMSSGTYYGDIISNHPTYEAAGEIKYTVY</sequence>
<evidence type="ECO:0000313" key="3">
    <source>
        <dbReference type="Proteomes" id="UP001138793"/>
    </source>
</evidence>
<dbReference type="OrthoDB" id="2654780at2"/>
<reference evidence="2" key="1">
    <citation type="submission" date="2021-03" db="EMBL/GenBank/DDBJ databases">
        <title>Genomic Encyclopedia of Type Strains, Phase IV (KMG-IV): sequencing the most valuable type-strain genomes for metagenomic binning, comparative biology and taxonomic classification.</title>
        <authorList>
            <person name="Goeker M."/>
        </authorList>
    </citation>
    <scope>NUCLEOTIDE SEQUENCE</scope>
    <source>
        <strain evidence="2">DSM 107338</strain>
    </source>
</reference>
<dbReference type="EMBL" id="JAGGMB010000019">
    <property type="protein sequence ID" value="MBP2079712.1"/>
    <property type="molecule type" value="Genomic_DNA"/>
</dbReference>
<gene>
    <name evidence="2" type="ORF">J2Z64_004011</name>
</gene>
<dbReference type="Proteomes" id="UP001138793">
    <property type="component" value="Unassembled WGS sequence"/>
</dbReference>
<name>A0A9X0YVR5_9BACI</name>
<keyword evidence="3" id="KW-1185">Reference proteome</keyword>
<evidence type="ECO:0000313" key="2">
    <source>
        <dbReference type="EMBL" id="MBP2079712.1"/>
    </source>
</evidence>
<organism evidence="2 3">
    <name type="scientific">Oceanobacillus polygoni</name>
    <dbReference type="NCBI Taxonomy" id="1235259"/>
    <lineage>
        <taxon>Bacteria</taxon>
        <taxon>Bacillati</taxon>
        <taxon>Bacillota</taxon>
        <taxon>Bacilli</taxon>
        <taxon>Bacillales</taxon>
        <taxon>Bacillaceae</taxon>
        <taxon>Oceanobacillus</taxon>
    </lineage>
</organism>
<dbReference type="AlphaFoldDB" id="A0A9X0YVR5"/>
<evidence type="ECO:0000256" key="1">
    <source>
        <dbReference type="SAM" id="SignalP"/>
    </source>
</evidence>